<accession>A0A8H5MCW6</accession>
<comment type="similarity">
    <text evidence="1">Belongs to the arylamine N-acetyltransferase family.</text>
</comment>
<reference evidence="2 3" key="1">
    <citation type="journal article" date="2020" name="ISME J.">
        <title>Uncovering the hidden diversity of litter-decomposition mechanisms in mushroom-forming fungi.</title>
        <authorList>
            <person name="Floudas D."/>
            <person name="Bentzer J."/>
            <person name="Ahren D."/>
            <person name="Johansson T."/>
            <person name="Persson P."/>
            <person name="Tunlid A."/>
        </authorList>
    </citation>
    <scope>NUCLEOTIDE SEQUENCE [LARGE SCALE GENOMIC DNA]</scope>
    <source>
        <strain evidence="2 3">CBS 406.79</strain>
    </source>
</reference>
<dbReference type="PANTHER" id="PTHR11786">
    <property type="entry name" value="N-HYDROXYARYLAMINE O-ACETYLTRANSFERASE"/>
    <property type="match status" value="1"/>
</dbReference>
<evidence type="ECO:0008006" key="4">
    <source>
        <dbReference type="Google" id="ProtNLM"/>
    </source>
</evidence>
<gene>
    <name evidence="2" type="ORF">D9757_003668</name>
</gene>
<keyword evidence="3" id="KW-1185">Reference proteome</keyword>
<organism evidence="2 3">
    <name type="scientific">Collybiopsis confluens</name>
    <dbReference type="NCBI Taxonomy" id="2823264"/>
    <lineage>
        <taxon>Eukaryota</taxon>
        <taxon>Fungi</taxon>
        <taxon>Dikarya</taxon>
        <taxon>Basidiomycota</taxon>
        <taxon>Agaricomycotina</taxon>
        <taxon>Agaricomycetes</taxon>
        <taxon>Agaricomycetidae</taxon>
        <taxon>Agaricales</taxon>
        <taxon>Marasmiineae</taxon>
        <taxon>Omphalotaceae</taxon>
        <taxon>Collybiopsis</taxon>
    </lineage>
</organism>
<evidence type="ECO:0000256" key="1">
    <source>
        <dbReference type="ARBA" id="ARBA00006547"/>
    </source>
</evidence>
<dbReference type="InterPro" id="IPR053710">
    <property type="entry name" value="Arylamine_NAT_domain_sf"/>
</dbReference>
<dbReference type="GO" id="GO:0016407">
    <property type="term" value="F:acetyltransferase activity"/>
    <property type="evidence" value="ECO:0007669"/>
    <property type="project" value="InterPro"/>
</dbReference>
<protein>
    <recommendedName>
        <fullName evidence="4">Arylamine N-acetyltransferase</fullName>
    </recommendedName>
</protein>
<dbReference type="InterPro" id="IPR038765">
    <property type="entry name" value="Papain-like_cys_pep_sf"/>
</dbReference>
<dbReference type="AlphaFoldDB" id="A0A8H5MCW6"/>
<name>A0A8H5MCW6_9AGAR</name>
<comment type="caution">
    <text evidence="2">The sequence shown here is derived from an EMBL/GenBank/DDBJ whole genome shotgun (WGS) entry which is preliminary data.</text>
</comment>
<dbReference type="Gene3D" id="3.30.2140.20">
    <property type="match status" value="1"/>
</dbReference>
<dbReference type="PANTHER" id="PTHR11786:SF0">
    <property type="entry name" value="ARYLAMINE N-ACETYLTRANSFERASE 4-RELATED"/>
    <property type="match status" value="1"/>
</dbReference>
<sequence>MLRTGLLRDDLWIKSVPSLYSNEKASKWLERIKYPGNWSADKINQFPADLENLCLLIRLQIVAFAFENTAMHYTSHHSMDISPPTLYQRLVIEGKGSYCFGMNTFFLQMIRALGYRAYSGSGRINTAGSDSSPRFLAFVHQVLFVQPISGSSITYFVDASGGGSCLTRPILFKHGAKVLGATPSEWHTLIKSARMDSSLAPAPDSTQSAGVEWHLIVTHESEDHTSSSRIMYSFIEDEFFTMDYECSNIGIYSGVWHSKESLFGDNVVCAKCFWLTDEEMENELGKTGPSKETSSLQERDVYSEGYIPRWDGSFMTRYLGRFGLYKNELKKHVGTRSETVETFRTELERIGVLRRYFGIDIPESDITHISGRASALASDGPG</sequence>
<dbReference type="Proteomes" id="UP000518752">
    <property type="component" value="Unassembled WGS sequence"/>
</dbReference>
<proteinExistence type="inferred from homology"/>
<dbReference type="SUPFAM" id="SSF54001">
    <property type="entry name" value="Cysteine proteinases"/>
    <property type="match status" value="1"/>
</dbReference>
<dbReference type="OrthoDB" id="10260017at2759"/>
<dbReference type="Pfam" id="PF00797">
    <property type="entry name" value="Acetyltransf_2"/>
    <property type="match status" value="1"/>
</dbReference>
<evidence type="ECO:0000313" key="3">
    <source>
        <dbReference type="Proteomes" id="UP000518752"/>
    </source>
</evidence>
<evidence type="ECO:0000313" key="2">
    <source>
        <dbReference type="EMBL" id="KAF5389795.1"/>
    </source>
</evidence>
<dbReference type="EMBL" id="JAACJN010000019">
    <property type="protein sequence ID" value="KAF5389795.1"/>
    <property type="molecule type" value="Genomic_DNA"/>
</dbReference>
<dbReference type="InterPro" id="IPR001447">
    <property type="entry name" value="Arylamine_N-AcTrfase"/>
</dbReference>